<proteinExistence type="predicted"/>
<gene>
    <name evidence="2" type="ORF">BDK51DRAFT_48056</name>
</gene>
<evidence type="ECO:0000313" key="3">
    <source>
        <dbReference type="Proteomes" id="UP000269721"/>
    </source>
</evidence>
<reference evidence="3" key="1">
    <citation type="journal article" date="2018" name="Nat. Microbiol.">
        <title>Leveraging single-cell genomics to expand the fungal tree of life.</title>
        <authorList>
            <person name="Ahrendt S.R."/>
            <person name="Quandt C.A."/>
            <person name="Ciobanu D."/>
            <person name="Clum A."/>
            <person name="Salamov A."/>
            <person name="Andreopoulos B."/>
            <person name="Cheng J.F."/>
            <person name="Woyke T."/>
            <person name="Pelin A."/>
            <person name="Henrissat B."/>
            <person name="Reynolds N.K."/>
            <person name="Benny G.L."/>
            <person name="Smith M.E."/>
            <person name="James T.Y."/>
            <person name="Grigoriev I.V."/>
        </authorList>
    </citation>
    <scope>NUCLEOTIDE SEQUENCE [LARGE SCALE GENOMIC DNA]</scope>
</reference>
<organism evidence="2 3">
    <name type="scientific">Blyttiomyces helicus</name>
    <dbReference type="NCBI Taxonomy" id="388810"/>
    <lineage>
        <taxon>Eukaryota</taxon>
        <taxon>Fungi</taxon>
        <taxon>Fungi incertae sedis</taxon>
        <taxon>Chytridiomycota</taxon>
        <taxon>Chytridiomycota incertae sedis</taxon>
        <taxon>Chytridiomycetes</taxon>
        <taxon>Chytridiomycetes incertae sedis</taxon>
        <taxon>Blyttiomyces</taxon>
    </lineage>
</organism>
<evidence type="ECO:0000256" key="1">
    <source>
        <dbReference type="SAM" id="MobiDB-lite"/>
    </source>
</evidence>
<keyword evidence="3" id="KW-1185">Reference proteome</keyword>
<feature type="compositionally biased region" description="Pro residues" evidence="1">
    <location>
        <begin position="96"/>
        <end position="106"/>
    </location>
</feature>
<dbReference type="AlphaFoldDB" id="A0A4P9VZW8"/>
<feature type="region of interest" description="Disordered" evidence="1">
    <location>
        <begin position="36"/>
        <end position="112"/>
    </location>
</feature>
<protein>
    <submittedName>
        <fullName evidence="2">Uncharacterized protein</fullName>
    </submittedName>
</protein>
<dbReference type="EMBL" id="KZ999123">
    <property type="protein sequence ID" value="RKO85391.1"/>
    <property type="molecule type" value="Genomic_DNA"/>
</dbReference>
<accession>A0A4P9VZW8</accession>
<feature type="compositionally biased region" description="Polar residues" evidence="1">
    <location>
        <begin position="68"/>
        <end position="83"/>
    </location>
</feature>
<evidence type="ECO:0000313" key="2">
    <source>
        <dbReference type="EMBL" id="RKO85391.1"/>
    </source>
</evidence>
<sequence>MKFYKKSWSWKEGWGHSSKLKARLGLQGLLSIPVLRRSQRQSPARRPATPFENAAPTLSTHGVPPSPLNITLPQTETQTSAPLTSPAPPNDEANPHPAPRWGPDLPPARFSS</sequence>
<dbReference type="Proteomes" id="UP000269721">
    <property type="component" value="Unassembled WGS sequence"/>
</dbReference>
<name>A0A4P9VZW8_9FUNG</name>